<dbReference type="EMBL" id="JAEINH010000013">
    <property type="protein sequence ID" value="MBI9115991.1"/>
    <property type="molecule type" value="Genomic_DNA"/>
</dbReference>
<accession>A0A934MC39</accession>
<dbReference type="AlphaFoldDB" id="A0A934MC39"/>
<evidence type="ECO:0008006" key="3">
    <source>
        <dbReference type="Google" id="ProtNLM"/>
    </source>
</evidence>
<evidence type="ECO:0000313" key="2">
    <source>
        <dbReference type="Proteomes" id="UP000602087"/>
    </source>
</evidence>
<dbReference type="SUPFAM" id="SSF56634">
    <property type="entry name" value="Heme-dependent catalase-like"/>
    <property type="match status" value="1"/>
</dbReference>
<organism evidence="1 2">
    <name type="scientific">Sanguibacter suaedae</name>
    <dbReference type="NCBI Taxonomy" id="2795737"/>
    <lineage>
        <taxon>Bacteria</taxon>
        <taxon>Bacillati</taxon>
        <taxon>Actinomycetota</taxon>
        <taxon>Actinomycetes</taxon>
        <taxon>Micrococcales</taxon>
        <taxon>Sanguibacteraceae</taxon>
        <taxon>Sanguibacter</taxon>
    </lineage>
</organism>
<comment type="caution">
    <text evidence="1">The sequence shown here is derived from an EMBL/GenBank/DDBJ whole genome shotgun (WGS) entry which is preliminary data.</text>
</comment>
<gene>
    <name evidence="1" type="ORF">JAV76_13305</name>
</gene>
<sequence>MNRARAVRLLVPAAASATGLTLGAVFLVVARVRGSKPLHPDGIVLPATIQLTATDDVHGARELGSPRRLQAVVRLSRSAGLPDGWPDVHGIAIRWEHEGQHQDVLLSSSGLGRVSRFLLVPRRAPLSGPYSTLMPFQGEDGPVLLAAVPERRGKSQVARGPQRTQDVTSLDLVLLTARPGGRWHRLGHLVAEALERPHDVPLRFDPVANCPDGLATYGWLARLRRPAYRAARAGFTA</sequence>
<dbReference type="RefSeq" id="WP_198734560.1">
    <property type="nucleotide sequence ID" value="NZ_JAEINH010000013.1"/>
</dbReference>
<protein>
    <recommendedName>
        <fullName evidence="3">Phosphodiesterase</fullName>
    </recommendedName>
</protein>
<name>A0A934MC39_9MICO</name>
<dbReference type="Proteomes" id="UP000602087">
    <property type="component" value="Unassembled WGS sequence"/>
</dbReference>
<dbReference type="GO" id="GO:0020037">
    <property type="term" value="F:heme binding"/>
    <property type="evidence" value="ECO:0007669"/>
    <property type="project" value="InterPro"/>
</dbReference>
<reference evidence="1" key="1">
    <citation type="submission" date="2020-12" db="EMBL/GenBank/DDBJ databases">
        <title>Sanguibacter suaedae sp. nov., isolated from Suaeda aralocaspica.</title>
        <authorList>
            <person name="Ma Q."/>
        </authorList>
    </citation>
    <scope>NUCLEOTIDE SEQUENCE</scope>
    <source>
        <strain evidence="1">YZGR15</strain>
    </source>
</reference>
<proteinExistence type="predicted"/>
<dbReference type="InterPro" id="IPR020835">
    <property type="entry name" value="Catalase_sf"/>
</dbReference>
<evidence type="ECO:0000313" key="1">
    <source>
        <dbReference type="EMBL" id="MBI9115991.1"/>
    </source>
</evidence>
<keyword evidence="2" id="KW-1185">Reference proteome</keyword>